<feature type="binding site" evidence="4">
    <location>
        <position position="95"/>
    </location>
    <ligand>
        <name>Mg(2+)</name>
        <dbReference type="ChEBI" id="CHEBI:18420"/>
        <label>1</label>
        <note>catalytic</note>
    </ligand>
</feature>
<organism evidence="5 6">
    <name type="scientific">Candidatus Gottesmanbacteria bacterium GW2011_GWA2_43_14</name>
    <dbReference type="NCBI Taxonomy" id="1618443"/>
    <lineage>
        <taxon>Bacteria</taxon>
        <taxon>Candidatus Gottesmaniibacteriota</taxon>
    </lineage>
</organism>
<dbReference type="AlphaFoldDB" id="A0A0G1DGH2"/>
<dbReference type="PANTHER" id="PTHR20854">
    <property type="entry name" value="INOSITOL MONOPHOSPHATASE"/>
    <property type="match status" value="1"/>
</dbReference>
<dbReference type="Gene3D" id="3.30.540.10">
    <property type="entry name" value="Fructose-1,6-Bisphosphatase, subunit A, domain 1"/>
    <property type="match status" value="1"/>
</dbReference>
<comment type="cofactor">
    <cofactor evidence="4">
        <name>Mg(2+)</name>
        <dbReference type="ChEBI" id="CHEBI:18420"/>
    </cofactor>
</comment>
<evidence type="ECO:0000256" key="1">
    <source>
        <dbReference type="ARBA" id="ARBA00022723"/>
    </source>
</evidence>
<evidence type="ECO:0000256" key="2">
    <source>
        <dbReference type="ARBA" id="ARBA00022801"/>
    </source>
</evidence>
<dbReference type="PROSITE" id="PS00629">
    <property type="entry name" value="IMP_1"/>
    <property type="match status" value="1"/>
</dbReference>
<keyword evidence="3 4" id="KW-0460">Magnesium</keyword>
<sequence length="271" mass="30033">MRKTPDNLDEIEAFTVKIIARAGKIAREYFLRDSVARHSKKGFDFVTDADLAVEKYLKAELTRQFPDVAIMSEESAHRNFQAYRREKLLFVIDPIDGTINFGHGIDRYAVSIGVVSEGESLLGVCLTSGKSEIYTARYDKPGAFCNGLPVKIRNVGKLGEALVLTDFPHELKIREKILDFISRVYRKTRFLSIYGSAVYDLTMLAGGHIHAAFIAGYMPWDVAAAGLIVKKAGAVITAGDGKPFDIFTRHFLAAVPGIHPELLKLTKPIIS</sequence>
<feature type="binding site" evidence="4">
    <location>
        <position position="221"/>
    </location>
    <ligand>
        <name>Mg(2+)</name>
        <dbReference type="ChEBI" id="CHEBI:18420"/>
        <label>1</label>
        <note>catalytic</note>
    </ligand>
</feature>
<dbReference type="EMBL" id="LCFP01000009">
    <property type="protein sequence ID" value="KKS96662.1"/>
    <property type="molecule type" value="Genomic_DNA"/>
</dbReference>
<dbReference type="PANTHER" id="PTHR20854:SF4">
    <property type="entry name" value="INOSITOL-1-MONOPHOSPHATASE-RELATED"/>
    <property type="match status" value="1"/>
</dbReference>
<keyword evidence="2 5" id="KW-0378">Hydrolase</keyword>
<dbReference type="InterPro" id="IPR020583">
    <property type="entry name" value="Inositol_monoP_metal-BS"/>
</dbReference>
<dbReference type="GO" id="GO:0007165">
    <property type="term" value="P:signal transduction"/>
    <property type="evidence" value="ECO:0007669"/>
    <property type="project" value="TreeGrafter"/>
</dbReference>
<keyword evidence="1 4" id="KW-0479">Metal-binding</keyword>
<reference evidence="5 6" key="1">
    <citation type="journal article" date="2015" name="Nature">
        <title>rRNA introns, odd ribosomes, and small enigmatic genomes across a large radiation of phyla.</title>
        <authorList>
            <person name="Brown C.T."/>
            <person name="Hug L.A."/>
            <person name="Thomas B.C."/>
            <person name="Sharon I."/>
            <person name="Castelle C.J."/>
            <person name="Singh A."/>
            <person name="Wilkins M.J."/>
            <person name="Williams K.H."/>
            <person name="Banfield J.F."/>
        </authorList>
    </citation>
    <scope>NUCLEOTIDE SEQUENCE [LARGE SCALE GENOMIC DNA]</scope>
</reference>
<evidence type="ECO:0000313" key="6">
    <source>
        <dbReference type="Proteomes" id="UP000034894"/>
    </source>
</evidence>
<dbReference type="PRINTS" id="PR00377">
    <property type="entry name" value="IMPHPHTASES"/>
</dbReference>
<dbReference type="GO" id="GO:0046854">
    <property type="term" value="P:phosphatidylinositol phosphate biosynthetic process"/>
    <property type="evidence" value="ECO:0007669"/>
    <property type="project" value="InterPro"/>
</dbReference>
<dbReference type="SUPFAM" id="SSF56655">
    <property type="entry name" value="Carbohydrate phosphatase"/>
    <property type="match status" value="1"/>
</dbReference>
<evidence type="ECO:0000256" key="4">
    <source>
        <dbReference type="PIRSR" id="PIRSR600760-2"/>
    </source>
</evidence>
<accession>A0A0G1DGH2</accession>
<dbReference type="PROSITE" id="PS00630">
    <property type="entry name" value="IMP_2"/>
    <property type="match status" value="1"/>
</dbReference>
<feature type="binding site" evidence="4">
    <location>
        <position position="93"/>
    </location>
    <ligand>
        <name>Mg(2+)</name>
        <dbReference type="ChEBI" id="CHEBI:18420"/>
        <label>2</label>
    </ligand>
</feature>
<evidence type="ECO:0000313" key="5">
    <source>
        <dbReference type="EMBL" id="KKS96662.1"/>
    </source>
</evidence>
<dbReference type="GO" id="GO:0008934">
    <property type="term" value="F:inositol monophosphate 1-phosphatase activity"/>
    <property type="evidence" value="ECO:0007669"/>
    <property type="project" value="TreeGrafter"/>
</dbReference>
<feature type="binding site" evidence="4">
    <location>
        <position position="96"/>
    </location>
    <ligand>
        <name>Mg(2+)</name>
        <dbReference type="ChEBI" id="CHEBI:18420"/>
        <label>1</label>
        <note>catalytic</note>
    </ligand>
</feature>
<dbReference type="Pfam" id="PF00459">
    <property type="entry name" value="Inositol_P"/>
    <property type="match status" value="1"/>
</dbReference>
<dbReference type="InterPro" id="IPR000760">
    <property type="entry name" value="Inositol_monophosphatase-like"/>
</dbReference>
<dbReference type="Gene3D" id="3.40.190.80">
    <property type="match status" value="1"/>
</dbReference>
<gene>
    <name evidence="5" type="ORF">UV73_C0009G0013</name>
</gene>
<protein>
    <submittedName>
        <fullName evidence="5">Inositol-phosphate phosphatase, myo-inositol-1(Or 4)-monophosphatase</fullName>
        <ecNumber evidence="5">3.1.3.25</ecNumber>
    </submittedName>
</protein>
<dbReference type="STRING" id="1618443.UV73_C0009G0013"/>
<comment type="caution">
    <text evidence="5">The sequence shown here is derived from an EMBL/GenBank/DDBJ whole genome shotgun (WGS) entry which is preliminary data.</text>
</comment>
<dbReference type="GO" id="GO:0046872">
    <property type="term" value="F:metal ion binding"/>
    <property type="evidence" value="ECO:0007669"/>
    <property type="project" value="UniProtKB-KW"/>
</dbReference>
<dbReference type="GO" id="GO:0006020">
    <property type="term" value="P:inositol metabolic process"/>
    <property type="evidence" value="ECO:0007669"/>
    <property type="project" value="TreeGrafter"/>
</dbReference>
<dbReference type="InterPro" id="IPR020550">
    <property type="entry name" value="Inositol_monophosphatase_CS"/>
</dbReference>
<dbReference type="Proteomes" id="UP000034894">
    <property type="component" value="Unassembled WGS sequence"/>
</dbReference>
<name>A0A0G1DGH2_9BACT</name>
<proteinExistence type="predicted"/>
<feature type="binding site" evidence="4">
    <location>
        <position position="73"/>
    </location>
    <ligand>
        <name>Mg(2+)</name>
        <dbReference type="ChEBI" id="CHEBI:18420"/>
        <label>1</label>
        <note>catalytic</note>
    </ligand>
</feature>
<dbReference type="EC" id="3.1.3.25" evidence="5"/>
<evidence type="ECO:0000256" key="3">
    <source>
        <dbReference type="ARBA" id="ARBA00022842"/>
    </source>
</evidence>